<dbReference type="InterPro" id="IPR052168">
    <property type="entry name" value="Cytochrome_b561_oxidase"/>
</dbReference>
<evidence type="ECO:0000256" key="2">
    <source>
        <dbReference type="ARBA" id="ARBA00004651"/>
    </source>
</evidence>
<feature type="transmembrane region" description="Helical" evidence="13">
    <location>
        <begin position="87"/>
        <end position="109"/>
    </location>
</feature>
<evidence type="ECO:0000256" key="5">
    <source>
        <dbReference type="ARBA" id="ARBA00022617"/>
    </source>
</evidence>
<protein>
    <submittedName>
        <fullName evidence="15">Cytochrome B</fullName>
    </submittedName>
</protein>
<dbReference type="GO" id="GO:0020037">
    <property type="term" value="F:heme binding"/>
    <property type="evidence" value="ECO:0007669"/>
    <property type="project" value="TreeGrafter"/>
</dbReference>
<dbReference type="InterPro" id="IPR011577">
    <property type="entry name" value="Cyt_b561_bac/Ni-Hgenase"/>
</dbReference>
<comment type="similarity">
    <text evidence="12">Belongs to the cytochrome b561 family.</text>
</comment>
<dbReference type="PANTHER" id="PTHR30529">
    <property type="entry name" value="CYTOCHROME B561"/>
    <property type="match status" value="1"/>
</dbReference>
<evidence type="ECO:0000256" key="4">
    <source>
        <dbReference type="ARBA" id="ARBA00022475"/>
    </source>
</evidence>
<keyword evidence="5" id="KW-0349">Heme</keyword>
<dbReference type="PANTHER" id="PTHR30529:SF3">
    <property type="entry name" value="CYTOCHROME B561 HOMOLOG 1"/>
    <property type="match status" value="1"/>
</dbReference>
<dbReference type="GO" id="GO:0005886">
    <property type="term" value="C:plasma membrane"/>
    <property type="evidence" value="ECO:0007669"/>
    <property type="project" value="UniProtKB-SubCell"/>
</dbReference>
<feature type="transmembrane region" description="Helical" evidence="13">
    <location>
        <begin position="49"/>
        <end position="66"/>
    </location>
</feature>
<dbReference type="Pfam" id="PF01292">
    <property type="entry name" value="Ni_hydr_CYTB"/>
    <property type="match status" value="1"/>
</dbReference>
<dbReference type="EMBL" id="CP038241">
    <property type="protein sequence ID" value="QIV96755.1"/>
    <property type="molecule type" value="Genomic_DNA"/>
</dbReference>
<keyword evidence="6 13" id="KW-0812">Transmembrane</keyword>
<gene>
    <name evidence="15" type="ORF">E4K63_07905</name>
</gene>
<evidence type="ECO:0000256" key="7">
    <source>
        <dbReference type="ARBA" id="ARBA00022723"/>
    </source>
</evidence>
<dbReference type="InterPro" id="IPR016174">
    <property type="entry name" value="Di-haem_cyt_TM"/>
</dbReference>
<keyword evidence="10" id="KW-0408">Iron</keyword>
<evidence type="ECO:0000256" key="11">
    <source>
        <dbReference type="ARBA" id="ARBA00023136"/>
    </source>
</evidence>
<comment type="subcellular location">
    <subcellularLocation>
        <location evidence="2">Cell membrane</location>
        <topology evidence="2">Multi-pass membrane protein</topology>
    </subcellularLocation>
</comment>
<dbReference type="GO" id="GO:0022904">
    <property type="term" value="P:respiratory electron transport chain"/>
    <property type="evidence" value="ECO:0007669"/>
    <property type="project" value="InterPro"/>
</dbReference>
<keyword evidence="9 13" id="KW-1133">Transmembrane helix</keyword>
<dbReference type="SUPFAM" id="SSF81342">
    <property type="entry name" value="Transmembrane di-heme cytochromes"/>
    <property type="match status" value="1"/>
</dbReference>
<evidence type="ECO:0000256" key="12">
    <source>
        <dbReference type="ARBA" id="ARBA00037975"/>
    </source>
</evidence>
<name>A0AAE6YIX0_9GAMM</name>
<evidence type="ECO:0000256" key="6">
    <source>
        <dbReference type="ARBA" id="ARBA00022692"/>
    </source>
</evidence>
<evidence type="ECO:0000256" key="10">
    <source>
        <dbReference type="ARBA" id="ARBA00023004"/>
    </source>
</evidence>
<feature type="transmembrane region" description="Helical" evidence="13">
    <location>
        <begin position="140"/>
        <end position="162"/>
    </location>
</feature>
<evidence type="ECO:0000256" key="13">
    <source>
        <dbReference type="SAM" id="Phobius"/>
    </source>
</evidence>
<evidence type="ECO:0000313" key="15">
    <source>
        <dbReference type="EMBL" id="QIV96755.1"/>
    </source>
</evidence>
<reference evidence="15 16" key="1">
    <citation type="submission" date="2019-03" db="EMBL/GenBank/DDBJ databases">
        <title>Complete Genome Sequence of Allofrancisella inopinata Strain SYSU YG23 Isolated from Water-Cooling Systems in China.</title>
        <authorList>
            <person name="Ohrman C."/>
            <person name="Uneklint I."/>
            <person name="Sjodin A."/>
        </authorList>
    </citation>
    <scope>NUCLEOTIDE SEQUENCE [LARGE SCALE GENOMIC DNA]</scope>
    <source>
        <strain evidence="15 16">SYSU YG23</strain>
    </source>
</reference>
<evidence type="ECO:0000256" key="8">
    <source>
        <dbReference type="ARBA" id="ARBA00022982"/>
    </source>
</evidence>
<keyword evidence="7" id="KW-0479">Metal-binding</keyword>
<comment type="cofactor">
    <cofactor evidence="1">
        <name>heme b</name>
        <dbReference type="ChEBI" id="CHEBI:60344"/>
    </cofactor>
</comment>
<evidence type="ECO:0000256" key="3">
    <source>
        <dbReference type="ARBA" id="ARBA00022448"/>
    </source>
</evidence>
<evidence type="ECO:0000256" key="1">
    <source>
        <dbReference type="ARBA" id="ARBA00001970"/>
    </source>
</evidence>
<feature type="transmembrane region" description="Helical" evidence="13">
    <location>
        <begin position="12"/>
        <end position="29"/>
    </location>
</feature>
<feature type="domain" description="Cytochrome b561 bacterial/Ni-hydrogenase" evidence="14">
    <location>
        <begin position="9"/>
        <end position="157"/>
    </location>
</feature>
<dbReference type="GO" id="GO:0009055">
    <property type="term" value="F:electron transfer activity"/>
    <property type="evidence" value="ECO:0007669"/>
    <property type="project" value="InterPro"/>
</dbReference>
<keyword evidence="4" id="KW-1003">Cell membrane</keyword>
<dbReference type="KEGG" id="aii:E4K63_07905"/>
<dbReference type="RefSeq" id="WP_133940902.1">
    <property type="nucleotide sequence ID" value="NZ_CP038241.1"/>
</dbReference>
<dbReference type="AlphaFoldDB" id="A0AAE6YIX0"/>
<keyword evidence="3" id="KW-0813">Transport</keyword>
<dbReference type="Proteomes" id="UP000502004">
    <property type="component" value="Chromosome"/>
</dbReference>
<proteinExistence type="inferred from homology"/>
<keyword evidence="16" id="KW-1185">Reference proteome</keyword>
<dbReference type="GO" id="GO:0046872">
    <property type="term" value="F:metal ion binding"/>
    <property type="evidence" value="ECO:0007669"/>
    <property type="project" value="UniProtKB-KW"/>
</dbReference>
<evidence type="ECO:0000256" key="9">
    <source>
        <dbReference type="ARBA" id="ARBA00022989"/>
    </source>
</evidence>
<keyword evidence="11 13" id="KW-0472">Membrane</keyword>
<accession>A0AAE6YIX0</accession>
<keyword evidence="8" id="KW-0249">Electron transport</keyword>
<sequence>MLKRDQVKKIIMALHWFTVVLLILVFISIEFRSTFGKNTVFYNFMKSSHLYIGFSILFLTICRIILKQFAIFQRPDYSFLRDFSAKVVHGFLYSWLIIMPILGWCIISAKGTYTIPFGLPSILDTMPKEQVIQLKNMHEYLAYLGLGIVFVHILVGLSNYLLTSRTISYSKIKVSKNANKYKEKVFK</sequence>
<evidence type="ECO:0000313" key="16">
    <source>
        <dbReference type="Proteomes" id="UP000502004"/>
    </source>
</evidence>
<organism evidence="15 16">
    <name type="scientific">Allofrancisella inopinata</name>
    <dbReference type="NCBI Taxonomy" id="1085647"/>
    <lineage>
        <taxon>Bacteria</taxon>
        <taxon>Pseudomonadati</taxon>
        <taxon>Pseudomonadota</taxon>
        <taxon>Gammaproteobacteria</taxon>
        <taxon>Thiotrichales</taxon>
        <taxon>Francisellaceae</taxon>
        <taxon>Allofrancisella</taxon>
    </lineage>
</organism>
<evidence type="ECO:0000259" key="14">
    <source>
        <dbReference type="Pfam" id="PF01292"/>
    </source>
</evidence>